<dbReference type="InterPro" id="IPR005728">
    <property type="entry name" value="RPE1"/>
</dbReference>
<dbReference type="InterPro" id="IPR012337">
    <property type="entry name" value="RNaseH-like_sf"/>
</dbReference>
<dbReference type="PROSITE" id="PS50879">
    <property type="entry name" value="RNASE_H_1"/>
    <property type="match status" value="1"/>
</dbReference>
<keyword evidence="3" id="KW-0808">Transferase</keyword>
<keyword evidence="4" id="KW-0949">S-adenosyl-L-methionine</keyword>
<dbReference type="NCBIfam" id="TIGR01045">
    <property type="entry name" value="RPE1"/>
    <property type="match status" value="1"/>
</dbReference>
<dbReference type="NCBIfam" id="TIGR04430">
    <property type="entry name" value="OM_asym_MlaD"/>
    <property type="match status" value="1"/>
</dbReference>
<dbReference type="PANTHER" id="PTHR33371">
    <property type="entry name" value="INTERMEMBRANE PHOSPHOLIPID TRANSPORT SYSTEM BINDING PROTEIN MLAD-RELATED"/>
    <property type="match status" value="1"/>
</dbReference>
<dbReference type="Gene3D" id="3.40.50.150">
    <property type="entry name" value="Vaccinia Virus protein VP39"/>
    <property type="match status" value="1"/>
</dbReference>
<reference evidence="6" key="1">
    <citation type="submission" date="2022-07" db="EMBL/GenBank/DDBJ databases">
        <authorList>
            <person name="Trinca V."/>
            <person name="Uliana J.V.C."/>
            <person name="Torres T.T."/>
            <person name="Ward R.J."/>
            <person name="Monesi N."/>
        </authorList>
    </citation>
    <scope>NUCLEOTIDE SEQUENCE</scope>
    <source>
        <strain evidence="6">HSMRA1968</strain>
        <tissue evidence="6">Whole embryos</tissue>
    </source>
</reference>
<proteinExistence type="inferred from homology"/>
<evidence type="ECO:0000256" key="1">
    <source>
        <dbReference type="ARBA" id="ARBA00011245"/>
    </source>
</evidence>
<dbReference type="Pfam" id="PF02470">
    <property type="entry name" value="MlaD"/>
    <property type="match status" value="1"/>
</dbReference>
<dbReference type="EMBL" id="WJQU01000001">
    <property type="protein sequence ID" value="KAJ6645096.1"/>
    <property type="molecule type" value="Genomic_DNA"/>
</dbReference>
<dbReference type="InterPro" id="IPR003399">
    <property type="entry name" value="Mce/MlaD"/>
</dbReference>
<keyword evidence="2" id="KW-0489">Methyltransferase</keyword>
<feature type="domain" description="RNase H type-1" evidence="5">
    <location>
        <begin position="107"/>
        <end position="308"/>
    </location>
</feature>
<feature type="non-terminal residue" evidence="6">
    <location>
        <position position="1"/>
    </location>
</feature>
<dbReference type="GO" id="GO:0003677">
    <property type="term" value="F:DNA binding"/>
    <property type="evidence" value="ECO:0007669"/>
    <property type="project" value="InterPro"/>
</dbReference>
<dbReference type="PRINTS" id="PR00506">
    <property type="entry name" value="D21N6MTFRASE"/>
</dbReference>
<organism evidence="6 7">
    <name type="scientific">Pseudolycoriella hygida</name>
    <dbReference type="NCBI Taxonomy" id="35572"/>
    <lineage>
        <taxon>Eukaryota</taxon>
        <taxon>Metazoa</taxon>
        <taxon>Ecdysozoa</taxon>
        <taxon>Arthropoda</taxon>
        <taxon>Hexapoda</taxon>
        <taxon>Insecta</taxon>
        <taxon>Pterygota</taxon>
        <taxon>Neoptera</taxon>
        <taxon>Endopterygota</taxon>
        <taxon>Diptera</taxon>
        <taxon>Nematocera</taxon>
        <taxon>Sciaroidea</taxon>
        <taxon>Sciaridae</taxon>
        <taxon>Pseudolycoriella</taxon>
    </lineage>
</organism>
<dbReference type="PANTHER" id="PTHR33371:SF4">
    <property type="entry name" value="INTERMEMBRANE PHOSPHOLIPID TRANSPORT SYSTEM BINDING PROTEIN MLAD"/>
    <property type="match status" value="1"/>
</dbReference>
<dbReference type="InterPro" id="IPR002156">
    <property type="entry name" value="RNaseH_domain"/>
</dbReference>
<dbReference type="GO" id="GO:0045271">
    <property type="term" value="C:respiratory chain complex I"/>
    <property type="evidence" value="ECO:0007669"/>
    <property type="project" value="InterPro"/>
</dbReference>
<dbReference type="Pfam" id="PF00075">
    <property type="entry name" value="RNase_H"/>
    <property type="match status" value="2"/>
</dbReference>
<evidence type="ECO:0000256" key="3">
    <source>
        <dbReference type="ARBA" id="ARBA00022679"/>
    </source>
</evidence>
<dbReference type="InterPro" id="IPR029063">
    <property type="entry name" value="SAM-dependent_MTases_sf"/>
</dbReference>
<gene>
    <name evidence="6" type="primary">rnhA</name>
    <name evidence="6" type="ORF">Bhyg_00297</name>
</gene>
<dbReference type="HAMAP" id="MF_00042">
    <property type="entry name" value="RNase_H"/>
    <property type="match status" value="1"/>
</dbReference>
<protein>
    <submittedName>
        <fullName evidence="6">Ribonuclease H</fullName>
    </submittedName>
</protein>
<dbReference type="InterPro" id="IPR002295">
    <property type="entry name" value="N4/N6-MTase_EcoPI_Mod-like"/>
</dbReference>
<dbReference type="Gene3D" id="3.30.420.10">
    <property type="entry name" value="Ribonuclease H-like superfamily/Ribonuclease H"/>
    <property type="match status" value="2"/>
</dbReference>
<dbReference type="GO" id="GO:0008170">
    <property type="term" value="F:N-methyltransferase activity"/>
    <property type="evidence" value="ECO:0007669"/>
    <property type="project" value="InterPro"/>
</dbReference>
<dbReference type="GO" id="GO:0032259">
    <property type="term" value="P:methylation"/>
    <property type="evidence" value="ECO:0007669"/>
    <property type="project" value="UniProtKB-KW"/>
</dbReference>
<dbReference type="SUPFAM" id="SSF53098">
    <property type="entry name" value="Ribonuclease H-like"/>
    <property type="match status" value="2"/>
</dbReference>
<sequence>SIQGELSCNPKGKNPSDVWDIPNVKNNHIEKTEHPCQFPVGLVERLILSMTKKNDIVLDPFVGSGSSFVASLKNSRKCIGYELELKIRGDHMSTTSFYGTDSQNHLSLPKVIIYTDGACSGNPGPGGWGALLQFNRPLRKLSYAEEFEGDAERRTAAYSNVREDSSTASTYKLPAEVEFPERSNEVCKEIFGHEIHTTNNRMEMIAAIEALKILKKSCYVELYTDSKYLQLGITQWINTWIKNNWHKNNNDPIKNVDLWKKLYEELGKHYIIWNWVKGHEIGQDQFGNKYYESKKQDYLGQAIRRVVYKGKVEASKVPPMWHAWLHYMINEVPINNDKFDWQQNYLPNLTGTSLSHKLVKNNTTKAEYSRWQPLVILVALAFFIFAYKIGNSSRVEAGYILKANFQNAEGVVKGSDVMLAGVKIGSVTNITLDKTSFFALLTICINNDIKLPKDTSIAIVTSGIIGGRYISVTPGLSEENLAVGDQIKHTQSAVNIESLIVYIAN</sequence>
<dbReference type="Pfam" id="PF01555">
    <property type="entry name" value="N6_N4_Mtase"/>
    <property type="match status" value="1"/>
</dbReference>
<dbReference type="InterPro" id="IPR022892">
    <property type="entry name" value="RNaseHI"/>
</dbReference>
<name>A0A9Q0N8N6_9DIPT</name>
<dbReference type="InterPro" id="IPR052336">
    <property type="entry name" value="MlaD_Phospholipid_Transporter"/>
</dbReference>
<evidence type="ECO:0000256" key="4">
    <source>
        <dbReference type="ARBA" id="ARBA00022691"/>
    </source>
</evidence>
<dbReference type="GO" id="GO:0015914">
    <property type="term" value="P:phospholipid transport"/>
    <property type="evidence" value="ECO:0007669"/>
    <property type="project" value="InterPro"/>
</dbReference>
<keyword evidence="7" id="KW-1185">Reference proteome</keyword>
<evidence type="ECO:0000256" key="2">
    <source>
        <dbReference type="ARBA" id="ARBA00022603"/>
    </source>
</evidence>
<dbReference type="InterPro" id="IPR002941">
    <property type="entry name" value="DNA_methylase_N4/N6"/>
</dbReference>
<dbReference type="GO" id="GO:0004523">
    <property type="term" value="F:RNA-DNA hybrid ribonuclease activity"/>
    <property type="evidence" value="ECO:0007669"/>
    <property type="project" value="InterPro"/>
</dbReference>
<dbReference type="AlphaFoldDB" id="A0A9Q0N8N6"/>
<accession>A0A9Q0N8N6</accession>
<feature type="non-terminal residue" evidence="6">
    <location>
        <position position="505"/>
    </location>
</feature>
<dbReference type="InterPro" id="IPR036397">
    <property type="entry name" value="RNaseH_sf"/>
</dbReference>
<dbReference type="CDD" id="cd09278">
    <property type="entry name" value="RNase_HI_prokaryote_like"/>
    <property type="match status" value="1"/>
</dbReference>
<comment type="subunit">
    <text evidence="1">Monomer.</text>
</comment>
<dbReference type="OrthoDB" id="407198at2759"/>
<dbReference type="SUPFAM" id="SSF53335">
    <property type="entry name" value="S-adenosyl-L-methionine-dependent methyltransferases"/>
    <property type="match status" value="1"/>
</dbReference>
<dbReference type="Proteomes" id="UP001151699">
    <property type="component" value="Chromosome A"/>
</dbReference>
<evidence type="ECO:0000313" key="7">
    <source>
        <dbReference type="Proteomes" id="UP001151699"/>
    </source>
</evidence>
<comment type="caution">
    <text evidence="6">The sequence shown here is derived from an EMBL/GenBank/DDBJ whole genome shotgun (WGS) entry which is preliminary data.</text>
</comment>
<evidence type="ECO:0000313" key="6">
    <source>
        <dbReference type="EMBL" id="KAJ6645096.1"/>
    </source>
</evidence>
<dbReference type="InterPro" id="IPR030970">
    <property type="entry name" value="ABC_MlaD"/>
</dbReference>
<evidence type="ECO:0000259" key="5">
    <source>
        <dbReference type="PROSITE" id="PS50879"/>
    </source>
</evidence>